<dbReference type="PANTHER" id="PTHR43197:SF1">
    <property type="entry name" value="UTP--GLUCOSE-1-PHOSPHATE URIDYLYLTRANSFERASE"/>
    <property type="match status" value="1"/>
</dbReference>
<dbReference type="PANTHER" id="PTHR43197">
    <property type="entry name" value="UTP--GLUCOSE-1-PHOSPHATE URIDYLYLTRANSFERASE"/>
    <property type="match status" value="1"/>
</dbReference>
<protein>
    <recommendedName>
        <fullName evidence="2 6">UTP--glucose-1-phosphate uridylyltransferase</fullName>
        <ecNumber evidence="2 6">2.7.7.9</ecNumber>
    </recommendedName>
    <alternativeName>
        <fullName evidence="6">UDP-glucose pyrophosphorylase</fullName>
    </alternativeName>
</protein>
<dbReference type="EMBL" id="BAAARI010000004">
    <property type="protein sequence ID" value="GAA2571813.1"/>
    <property type="molecule type" value="Genomic_DNA"/>
</dbReference>
<dbReference type="Gene3D" id="3.90.550.10">
    <property type="entry name" value="Spore Coat Polysaccharide Biosynthesis Protein SpsA, Chain A"/>
    <property type="match status" value="1"/>
</dbReference>
<dbReference type="InterPro" id="IPR005835">
    <property type="entry name" value="NTP_transferase_dom"/>
</dbReference>
<dbReference type="Pfam" id="PF00483">
    <property type="entry name" value="NTP_transferase"/>
    <property type="match status" value="1"/>
</dbReference>
<evidence type="ECO:0000313" key="8">
    <source>
        <dbReference type="EMBL" id="GAA2571813.1"/>
    </source>
</evidence>
<evidence type="ECO:0000256" key="2">
    <source>
        <dbReference type="ARBA" id="ARBA00012415"/>
    </source>
</evidence>
<name>A0ABN3P8X7_9MICO</name>
<dbReference type="CDD" id="cd02541">
    <property type="entry name" value="UGPase_prokaryotic"/>
    <property type="match status" value="1"/>
</dbReference>
<dbReference type="RefSeq" id="WP_344227187.1">
    <property type="nucleotide sequence ID" value="NZ_BAAARI010000004.1"/>
</dbReference>
<dbReference type="GO" id="GO:0016779">
    <property type="term" value="F:nucleotidyltransferase activity"/>
    <property type="evidence" value="ECO:0007669"/>
    <property type="project" value="UniProtKB-KW"/>
</dbReference>
<comment type="caution">
    <text evidence="8">The sequence shown here is derived from an EMBL/GenBank/DDBJ whole genome shotgun (WGS) entry which is preliminary data.</text>
</comment>
<evidence type="ECO:0000256" key="1">
    <source>
        <dbReference type="ARBA" id="ARBA00006890"/>
    </source>
</evidence>
<keyword evidence="9" id="KW-1185">Reference proteome</keyword>
<comment type="catalytic activity">
    <reaction evidence="5 6">
        <text>alpha-D-glucose 1-phosphate + UTP + H(+) = UDP-alpha-D-glucose + diphosphate</text>
        <dbReference type="Rhea" id="RHEA:19889"/>
        <dbReference type="ChEBI" id="CHEBI:15378"/>
        <dbReference type="ChEBI" id="CHEBI:33019"/>
        <dbReference type="ChEBI" id="CHEBI:46398"/>
        <dbReference type="ChEBI" id="CHEBI:58601"/>
        <dbReference type="ChEBI" id="CHEBI:58885"/>
        <dbReference type="EC" id="2.7.7.9"/>
    </reaction>
</comment>
<dbReference type="InterPro" id="IPR029044">
    <property type="entry name" value="Nucleotide-diphossugar_trans"/>
</dbReference>
<dbReference type="NCBIfam" id="TIGR01099">
    <property type="entry name" value="galU"/>
    <property type="match status" value="1"/>
</dbReference>
<evidence type="ECO:0000256" key="5">
    <source>
        <dbReference type="ARBA" id="ARBA00048128"/>
    </source>
</evidence>
<evidence type="ECO:0000256" key="3">
    <source>
        <dbReference type="ARBA" id="ARBA00022679"/>
    </source>
</evidence>
<keyword evidence="4 6" id="KW-0548">Nucleotidyltransferase</keyword>
<feature type="domain" description="Nucleotidyl transferase" evidence="7">
    <location>
        <begin position="7"/>
        <end position="273"/>
    </location>
</feature>
<reference evidence="8 9" key="1">
    <citation type="journal article" date="2019" name="Int. J. Syst. Evol. Microbiol.">
        <title>The Global Catalogue of Microorganisms (GCM) 10K type strain sequencing project: providing services to taxonomists for standard genome sequencing and annotation.</title>
        <authorList>
            <consortium name="The Broad Institute Genomics Platform"/>
            <consortium name="The Broad Institute Genome Sequencing Center for Infectious Disease"/>
            <person name="Wu L."/>
            <person name="Ma J."/>
        </authorList>
    </citation>
    <scope>NUCLEOTIDE SEQUENCE [LARGE SCALE GENOMIC DNA]</scope>
    <source>
        <strain evidence="8 9">JCM 16365</strain>
    </source>
</reference>
<comment type="similarity">
    <text evidence="1 6">Belongs to the UDPGP type 2 family.</text>
</comment>
<evidence type="ECO:0000256" key="6">
    <source>
        <dbReference type="RuleBase" id="RU361259"/>
    </source>
</evidence>
<dbReference type="InterPro" id="IPR005771">
    <property type="entry name" value="GalU_uridylyltTrfase_bac/arc"/>
</dbReference>
<evidence type="ECO:0000259" key="7">
    <source>
        <dbReference type="Pfam" id="PF00483"/>
    </source>
</evidence>
<dbReference type="SUPFAM" id="SSF53448">
    <property type="entry name" value="Nucleotide-diphospho-sugar transferases"/>
    <property type="match status" value="1"/>
</dbReference>
<accession>A0ABN3P8X7</accession>
<dbReference type="Proteomes" id="UP001500274">
    <property type="component" value="Unassembled WGS sequence"/>
</dbReference>
<sequence length="294" mass="32197">MSHKPFKAVIPAAGLGTRFLPATKAMPKEMLPVVDKPAIQYVVEEAVEAGIQDVLIIIGRNKNNIANHFDAMPELEQKLREKGDTSKLAKVEHSSDLADVHMVRQGEPKGLGHAVLRAQAHVGDHPFAVLLGDDLIDERDPLLSKMLAEYDKRGAAVIALMEVDPEQIHLYGVAAVEETDEDGVVKVTGLVEKPKKEDAPSNLAIIGRYVLGPEVFEVLERTEPGKGGEIQLTDALEELATDSERGVYGVVFRGRRYDTGDKLDYIKAIVQLASDRDDLGPDLRPWLKDFVAGL</sequence>
<evidence type="ECO:0000313" key="9">
    <source>
        <dbReference type="Proteomes" id="UP001500274"/>
    </source>
</evidence>
<organism evidence="8 9">
    <name type="scientific">Microbacterium binotii</name>
    <dbReference type="NCBI Taxonomy" id="462710"/>
    <lineage>
        <taxon>Bacteria</taxon>
        <taxon>Bacillati</taxon>
        <taxon>Actinomycetota</taxon>
        <taxon>Actinomycetes</taxon>
        <taxon>Micrococcales</taxon>
        <taxon>Microbacteriaceae</taxon>
        <taxon>Microbacterium</taxon>
    </lineage>
</organism>
<gene>
    <name evidence="8" type="primary">galU_1</name>
    <name evidence="8" type="ORF">GCM10009862_08350</name>
</gene>
<proteinExistence type="inferred from homology"/>
<keyword evidence="3 6" id="KW-0808">Transferase</keyword>
<evidence type="ECO:0000256" key="4">
    <source>
        <dbReference type="ARBA" id="ARBA00022695"/>
    </source>
</evidence>
<dbReference type="EC" id="2.7.7.9" evidence="2 6"/>